<dbReference type="GO" id="GO:0004519">
    <property type="term" value="F:endonuclease activity"/>
    <property type="evidence" value="ECO:0007669"/>
    <property type="project" value="UniProtKB-KW"/>
</dbReference>
<reference evidence="2 3" key="1">
    <citation type="submission" date="2016-10" db="EMBL/GenBank/DDBJ databases">
        <authorList>
            <person name="de Groot N.N."/>
        </authorList>
    </citation>
    <scope>NUCLEOTIDE SEQUENCE [LARGE SCALE GENOMIC DNA]</scope>
    <source>
        <strain evidence="2 3">DSM 797</strain>
    </source>
</reference>
<dbReference type="Proteomes" id="UP000199068">
    <property type="component" value="Unassembled WGS sequence"/>
</dbReference>
<evidence type="ECO:0000313" key="3">
    <source>
        <dbReference type="Proteomes" id="UP000199068"/>
    </source>
</evidence>
<dbReference type="GO" id="GO:0009307">
    <property type="term" value="P:DNA restriction-modification system"/>
    <property type="evidence" value="ECO:0007669"/>
    <property type="project" value="InterPro"/>
</dbReference>
<keyword evidence="2" id="KW-0540">Nuclease</keyword>
<dbReference type="EMBL" id="FNGW01000003">
    <property type="protein sequence ID" value="SDL76043.1"/>
    <property type="molecule type" value="Genomic_DNA"/>
</dbReference>
<dbReference type="GO" id="GO:0003677">
    <property type="term" value="F:DNA binding"/>
    <property type="evidence" value="ECO:0007669"/>
    <property type="project" value="InterPro"/>
</dbReference>
<organism evidence="2 3">
    <name type="scientific">Romboutsia lituseburensis DSM 797</name>
    <dbReference type="NCBI Taxonomy" id="1121325"/>
    <lineage>
        <taxon>Bacteria</taxon>
        <taxon>Bacillati</taxon>
        <taxon>Bacillota</taxon>
        <taxon>Clostridia</taxon>
        <taxon>Peptostreptococcales</taxon>
        <taxon>Peptostreptococcaceae</taxon>
        <taxon>Romboutsia</taxon>
    </lineage>
</organism>
<evidence type="ECO:0000259" key="1">
    <source>
        <dbReference type="Pfam" id="PF04471"/>
    </source>
</evidence>
<keyword evidence="3" id="KW-1185">Reference proteome</keyword>
<dbReference type="Pfam" id="PF04471">
    <property type="entry name" value="Mrr_cat"/>
    <property type="match status" value="1"/>
</dbReference>
<accession>A0A1G9MPM7</accession>
<protein>
    <submittedName>
        <fullName evidence="2">Restriction endonuclease</fullName>
    </submittedName>
</protein>
<dbReference type="STRING" id="1121325.SAMN04515677_103303"/>
<feature type="domain" description="Restriction endonuclease type IV Mrr" evidence="1">
    <location>
        <begin position="206"/>
        <end position="329"/>
    </location>
</feature>
<name>A0A1G9MPM7_9FIRM</name>
<gene>
    <name evidence="2" type="ORF">SAMN04515677_103303</name>
</gene>
<proteinExistence type="predicted"/>
<dbReference type="AlphaFoldDB" id="A0A1G9MPM7"/>
<keyword evidence="2" id="KW-0378">Hydrolase</keyword>
<keyword evidence="2" id="KW-0255">Endonuclease</keyword>
<dbReference type="InterPro" id="IPR007560">
    <property type="entry name" value="Restrct_endonuc_IV_Mrr"/>
</dbReference>
<dbReference type="RefSeq" id="WP_092724996.1">
    <property type="nucleotide sequence ID" value="NZ_FNGW01000003.1"/>
</dbReference>
<sequence length="345" mass="40729">MNIWLHRISHCMDISYPLIDENYLSIGFSDFCNKEFLEKTIDGDWKFFNNRFVEKWSDLKKTRHNLWRFINEFKRGDWVLVPSWGEFSIYELEEEVKLINKDVLPSKLKESGFEIKEDGKLYENNNLRDIGFVWKVRPIAKNIPRKEVFERSLISRMKIRNTNANITDLKVSIEKIVDEWKNNKLSTFHSSLLESILSNVEKNIVERLDPDKLEQLVKWYFYKIGASDVYIPSKNESGKENGADADVIATFEAIKVIIYVQVKHHQGCTTEWAIDQINEYKNQKENLYDEYTYIPWVITSADIFSDIAIRKAKEYNVRLIDKTGFSKMLIDIGFSDINDAFKDNK</sequence>
<evidence type="ECO:0000313" key="2">
    <source>
        <dbReference type="EMBL" id="SDL76043.1"/>
    </source>
</evidence>